<evidence type="ECO:0000313" key="4">
    <source>
        <dbReference type="Proteomes" id="UP000396862"/>
    </source>
</evidence>
<dbReference type="Pfam" id="PF10604">
    <property type="entry name" value="Polyketide_cyc2"/>
    <property type="match status" value="1"/>
</dbReference>
<organism evidence="2 3">
    <name type="scientific">Prolixibacter denitrificans</name>
    <dbReference type="NCBI Taxonomy" id="1541063"/>
    <lineage>
        <taxon>Bacteria</taxon>
        <taxon>Pseudomonadati</taxon>
        <taxon>Bacteroidota</taxon>
        <taxon>Bacteroidia</taxon>
        <taxon>Marinilabiliales</taxon>
        <taxon>Prolixibacteraceae</taxon>
        <taxon>Prolixibacter</taxon>
    </lineage>
</organism>
<accession>A0A2P8C8G8</accession>
<evidence type="ECO:0000313" key="1">
    <source>
        <dbReference type="EMBL" id="GET21662.1"/>
    </source>
</evidence>
<dbReference type="OrthoDB" id="9810827at2"/>
<dbReference type="SUPFAM" id="SSF55961">
    <property type="entry name" value="Bet v1-like"/>
    <property type="match status" value="1"/>
</dbReference>
<reference evidence="1 4" key="2">
    <citation type="submission" date="2019-10" db="EMBL/GenBank/DDBJ databases">
        <title>Prolixibacter strains distinguished by the presence of nitrate reductase genes were adept at nitrate-dependent anaerobic corrosion of metallic iron and carbon steel.</title>
        <authorList>
            <person name="Iino T."/>
            <person name="Shono N."/>
            <person name="Ito K."/>
            <person name="Nakamura R."/>
            <person name="Sueoka K."/>
            <person name="Harayama S."/>
            <person name="Ohkuma M."/>
        </authorList>
    </citation>
    <scope>NUCLEOTIDE SEQUENCE [LARGE SCALE GENOMIC DNA]</scope>
    <source>
        <strain evidence="1 4">MIC1-1</strain>
    </source>
</reference>
<dbReference type="InterPro" id="IPR023393">
    <property type="entry name" value="START-like_dom_sf"/>
</dbReference>
<proteinExistence type="predicted"/>
<evidence type="ECO:0000313" key="3">
    <source>
        <dbReference type="Proteomes" id="UP000240621"/>
    </source>
</evidence>
<dbReference type="AlphaFoldDB" id="A0A2P8C8G8"/>
<evidence type="ECO:0000313" key="2">
    <source>
        <dbReference type="EMBL" id="PSK81254.1"/>
    </source>
</evidence>
<keyword evidence="4" id="KW-1185">Reference proteome</keyword>
<dbReference type="EMBL" id="PYGC01000010">
    <property type="protein sequence ID" value="PSK81254.1"/>
    <property type="molecule type" value="Genomic_DNA"/>
</dbReference>
<reference evidence="2 3" key="1">
    <citation type="submission" date="2018-03" db="EMBL/GenBank/DDBJ databases">
        <title>Genomic Encyclopedia of Archaeal and Bacterial Type Strains, Phase II (KMG-II): from individual species to whole genera.</title>
        <authorList>
            <person name="Goeker M."/>
        </authorList>
    </citation>
    <scope>NUCLEOTIDE SEQUENCE [LARGE SCALE GENOMIC DNA]</scope>
    <source>
        <strain evidence="2 3">DSM 27267</strain>
    </source>
</reference>
<sequence>MIEVNSKAPILISGQIQIAAPPDKVWSILSDIDNWNTWLKMVSHSKLNGPLEPNTTFDWKAGGTRIHSRLHTVLPPQFIGWTGKAMNMLAIHNWKFVDNGKHTEVFVEESMEGWLARLFKSLLKKSLGKDMQLSLELLKETCEKK</sequence>
<dbReference type="RefSeq" id="WP_146142044.1">
    <property type="nucleotide sequence ID" value="NZ_BLAU01000001.1"/>
</dbReference>
<dbReference type="Proteomes" id="UP000396862">
    <property type="component" value="Unassembled WGS sequence"/>
</dbReference>
<protein>
    <submittedName>
        <fullName evidence="2">Polyketide cyclase/dehydrase/lipid transport protein</fullName>
    </submittedName>
</protein>
<name>A0A2P8C8G8_9BACT</name>
<dbReference type="EMBL" id="BLAU01000001">
    <property type="protein sequence ID" value="GET21662.1"/>
    <property type="molecule type" value="Genomic_DNA"/>
</dbReference>
<comment type="caution">
    <text evidence="2">The sequence shown here is derived from an EMBL/GenBank/DDBJ whole genome shotgun (WGS) entry which is preliminary data.</text>
</comment>
<dbReference type="Gene3D" id="3.30.530.20">
    <property type="match status" value="1"/>
</dbReference>
<dbReference type="InterPro" id="IPR019587">
    <property type="entry name" value="Polyketide_cyclase/dehydratase"/>
</dbReference>
<dbReference type="Proteomes" id="UP000240621">
    <property type="component" value="Unassembled WGS sequence"/>
</dbReference>
<gene>
    <name evidence="2" type="ORF">CLV93_11038</name>
    <name evidence="1" type="ORF">JCM18694_19080</name>
</gene>